<dbReference type="EMBL" id="VSSQ01035282">
    <property type="protein sequence ID" value="MPM87474.1"/>
    <property type="molecule type" value="Genomic_DNA"/>
</dbReference>
<protein>
    <submittedName>
        <fullName evidence="1">Uncharacterized protein</fullName>
    </submittedName>
</protein>
<dbReference type="AlphaFoldDB" id="A0A645DDI4"/>
<accession>A0A645DDI4</accession>
<evidence type="ECO:0000313" key="1">
    <source>
        <dbReference type="EMBL" id="MPM87474.1"/>
    </source>
</evidence>
<reference evidence="1" key="1">
    <citation type="submission" date="2019-08" db="EMBL/GenBank/DDBJ databases">
        <authorList>
            <person name="Kucharzyk K."/>
            <person name="Murdoch R.W."/>
            <person name="Higgins S."/>
            <person name="Loffler F."/>
        </authorList>
    </citation>
    <scope>NUCLEOTIDE SEQUENCE</scope>
</reference>
<comment type="caution">
    <text evidence="1">The sequence shown here is derived from an EMBL/GenBank/DDBJ whole genome shotgun (WGS) entry which is preliminary data.</text>
</comment>
<sequence>MWHIPLRTVNRSVLYAVETFEQFEGLLQLFENLDNDENDERWDLLARELSLFDKSKDSISLRESSVDCDLEEEYDVDSSITVQDKQNRPMEARIKW</sequence>
<proteinExistence type="predicted"/>
<gene>
    <name evidence="1" type="ORF">SDC9_134570</name>
</gene>
<name>A0A645DDI4_9ZZZZ</name>
<organism evidence="1">
    <name type="scientific">bioreactor metagenome</name>
    <dbReference type="NCBI Taxonomy" id="1076179"/>
    <lineage>
        <taxon>unclassified sequences</taxon>
        <taxon>metagenomes</taxon>
        <taxon>ecological metagenomes</taxon>
    </lineage>
</organism>